<evidence type="ECO:0000313" key="1">
    <source>
        <dbReference type="EMBL" id="ABA05316.1"/>
    </source>
</evidence>
<gene>
    <name evidence="1" type="ordered locus">Nwi_2058</name>
</gene>
<keyword evidence="2" id="KW-1185">Reference proteome</keyword>
<sequence length="110" mass="12372">MPLSTRTEAKHMKDLKLYLDKLLADSEHCITISKSTLNDKKREVFEMLAATYRKLASDIETVMATNAILDEERDKRLIGLLGTDDNAADSITEITKLLGQKPEKPTPPEK</sequence>
<dbReference type="EMBL" id="CP000115">
    <property type="protein sequence ID" value="ABA05316.1"/>
    <property type="molecule type" value="Genomic_DNA"/>
</dbReference>
<name>Q3SQX5_NITWN</name>
<dbReference type="HOGENOM" id="CLU_2317400_0_0_5"/>
<reference evidence="1 2" key="1">
    <citation type="journal article" date="2006" name="Appl. Environ. Microbiol.">
        <title>Genome sequence of the chemolithoautotrophic nitrite-oxidizing bacterium Nitrobacter winogradskyi Nb-255.</title>
        <authorList>
            <person name="Starkenburg S.R."/>
            <person name="Chain P.S."/>
            <person name="Sayavedra-Soto L.A."/>
            <person name="Hauser L."/>
            <person name="Land M.L."/>
            <person name="Larimer F.W."/>
            <person name="Malfatti S.A."/>
            <person name="Klotz M.G."/>
            <person name="Bottomley P.J."/>
            <person name="Arp D.J."/>
            <person name="Hickey W.J."/>
        </authorList>
    </citation>
    <scope>NUCLEOTIDE SEQUENCE [LARGE SCALE GENOMIC DNA]</scope>
    <source>
        <strain evidence="2">ATCC 25391 / DSM 10237 / CIP 104748 / NCIMB 11846 / Nb-255</strain>
    </source>
</reference>
<protein>
    <submittedName>
        <fullName evidence="1">Uncharacterized protein</fullName>
    </submittedName>
</protein>
<dbReference type="AlphaFoldDB" id="Q3SQX5"/>
<organism evidence="1 2">
    <name type="scientific">Nitrobacter winogradskyi (strain ATCC 25391 / DSM 10237 / CIP 104748 / NCIMB 11846 / Nb-255)</name>
    <dbReference type="NCBI Taxonomy" id="323098"/>
    <lineage>
        <taxon>Bacteria</taxon>
        <taxon>Pseudomonadati</taxon>
        <taxon>Pseudomonadota</taxon>
        <taxon>Alphaproteobacteria</taxon>
        <taxon>Hyphomicrobiales</taxon>
        <taxon>Nitrobacteraceae</taxon>
        <taxon>Nitrobacter</taxon>
    </lineage>
</organism>
<evidence type="ECO:0000313" key="2">
    <source>
        <dbReference type="Proteomes" id="UP000002531"/>
    </source>
</evidence>
<dbReference type="Proteomes" id="UP000002531">
    <property type="component" value="Chromosome"/>
</dbReference>
<dbReference type="STRING" id="323098.Nwi_2058"/>
<accession>Q3SQX5</accession>
<dbReference type="eggNOG" id="ENOG5032PAR">
    <property type="taxonomic scope" value="Bacteria"/>
</dbReference>
<dbReference type="KEGG" id="nwi:Nwi_2058"/>
<proteinExistence type="predicted"/>